<comment type="similarity">
    <text evidence="1">In the C-terminal section; belongs to the transposase 35 family.</text>
</comment>
<proteinExistence type="inferred from homology"/>
<evidence type="ECO:0000256" key="6">
    <source>
        <dbReference type="ARBA" id="ARBA00023125"/>
    </source>
</evidence>
<evidence type="ECO:0000259" key="9">
    <source>
        <dbReference type="Pfam" id="PF07282"/>
    </source>
</evidence>
<evidence type="ECO:0000313" key="11">
    <source>
        <dbReference type="EMBL" id="MXY92336.1"/>
    </source>
</evidence>
<accession>A0A6B0YMT4</accession>
<comment type="similarity">
    <text evidence="2">In the N-terminal section; belongs to the transposase 2 family.</text>
</comment>
<gene>
    <name evidence="11" type="ORF">F4Y42_02695</name>
</gene>
<dbReference type="PANTHER" id="PTHR30405">
    <property type="entry name" value="TRANSPOSASE"/>
    <property type="match status" value="1"/>
</dbReference>
<evidence type="ECO:0000259" key="8">
    <source>
        <dbReference type="Pfam" id="PF01385"/>
    </source>
</evidence>
<evidence type="ECO:0000256" key="4">
    <source>
        <dbReference type="ARBA" id="ARBA00022723"/>
    </source>
</evidence>
<evidence type="ECO:0000256" key="1">
    <source>
        <dbReference type="ARBA" id="ARBA00008761"/>
    </source>
</evidence>
<sequence length="392" mass="44889">MTTTIVRAHKIRLVPTGQQERHFVQACGTARFAYNWGLAEWKRQYQAGMKPSARQLDKRLNAVKRERYPWMYAVSKWAAQMAIQNLGIAFRNFFSRRGKYPRFKKKGKAALSYVCAVGIQEIKVRDKRLWVPKLGWVRMRQRLRFEGKPLRVTISKTAGQWYAAIAVEMPWVVPVRENQADGGLDVGISPLAVESDGTRWENPKALDKELRKLRRWSRRLSRRTQGSRGHQEAQRRIAAIHKRIADMRADCHHNLSRSVVDKYSRLGVEDLNVSGLLKNRRLSRHLADAALGDLLRQVRYKAEQYGTEIVEANRFFPSSKTCSACGRKNESLTLSDKRWVCECGVQHDRDRNAAINLRNYCRAGHARTTPMDSEALAARTFGGETALGEVGI</sequence>
<keyword evidence="4" id="KW-0479">Metal-binding</keyword>
<evidence type="ECO:0000259" key="10">
    <source>
        <dbReference type="Pfam" id="PF12323"/>
    </source>
</evidence>
<dbReference type="EMBL" id="VXRG01000027">
    <property type="protein sequence ID" value="MXY92336.1"/>
    <property type="molecule type" value="Genomic_DNA"/>
</dbReference>
<evidence type="ECO:0000256" key="7">
    <source>
        <dbReference type="ARBA" id="ARBA00023172"/>
    </source>
</evidence>
<dbReference type="GO" id="GO:0003677">
    <property type="term" value="F:DNA binding"/>
    <property type="evidence" value="ECO:0007669"/>
    <property type="project" value="UniProtKB-KW"/>
</dbReference>
<dbReference type="Pfam" id="PF01385">
    <property type="entry name" value="OrfB_IS605"/>
    <property type="match status" value="1"/>
</dbReference>
<name>A0A6B0YMT4_9CHLR</name>
<organism evidence="11">
    <name type="scientific">Caldilineaceae bacterium SB0664_bin_27</name>
    <dbReference type="NCBI Taxonomy" id="2605260"/>
    <lineage>
        <taxon>Bacteria</taxon>
        <taxon>Bacillati</taxon>
        <taxon>Chloroflexota</taxon>
        <taxon>Caldilineae</taxon>
        <taxon>Caldilineales</taxon>
        <taxon>Caldilineaceae</taxon>
    </lineage>
</organism>
<evidence type="ECO:0000256" key="5">
    <source>
        <dbReference type="ARBA" id="ARBA00022833"/>
    </source>
</evidence>
<keyword evidence="7" id="KW-0233">DNA recombination</keyword>
<protein>
    <submittedName>
        <fullName evidence="11">Transposase</fullName>
    </submittedName>
</protein>
<feature type="domain" description="Probable transposase IS891/IS1136/IS1341" evidence="8">
    <location>
        <begin position="165"/>
        <end position="279"/>
    </location>
</feature>
<dbReference type="InterPro" id="IPR010095">
    <property type="entry name" value="Cas12f1-like_TNB"/>
</dbReference>
<keyword evidence="6" id="KW-0238">DNA-binding</keyword>
<dbReference type="InterPro" id="IPR021027">
    <property type="entry name" value="Transposase_put_HTH"/>
</dbReference>
<reference evidence="11" key="1">
    <citation type="submission" date="2019-09" db="EMBL/GenBank/DDBJ databases">
        <title>Characterisation of the sponge microbiome using genome-centric metagenomics.</title>
        <authorList>
            <person name="Engelberts J.P."/>
            <person name="Robbins S.J."/>
            <person name="De Goeij J.M."/>
            <person name="Aranda M."/>
            <person name="Bell S.C."/>
            <person name="Webster N.S."/>
        </authorList>
    </citation>
    <scope>NUCLEOTIDE SEQUENCE</scope>
    <source>
        <strain evidence="11">SB0664_bin_27</strain>
    </source>
</reference>
<dbReference type="Pfam" id="PF12323">
    <property type="entry name" value="HTH_OrfB_IS605"/>
    <property type="match status" value="1"/>
</dbReference>
<feature type="domain" description="Cas12f1-like TNB" evidence="9">
    <location>
        <begin position="293"/>
        <end position="357"/>
    </location>
</feature>
<dbReference type="InterPro" id="IPR051399">
    <property type="entry name" value="RNA-guided_DNA_endo/Transpos"/>
</dbReference>
<dbReference type="GO" id="GO:0006310">
    <property type="term" value="P:DNA recombination"/>
    <property type="evidence" value="ECO:0007669"/>
    <property type="project" value="UniProtKB-KW"/>
</dbReference>
<keyword evidence="5" id="KW-0862">Zinc</keyword>
<dbReference type="NCBIfam" id="NF040570">
    <property type="entry name" value="guided_TnpB"/>
    <property type="match status" value="1"/>
</dbReference>
<evidence type="ECO:0000256" key="3">
    <source>
        <dbReference type="ARBA" id="ARBA00022578"/>
    </source>
</evidence>
<dbReference type="AlphaFoldDB" id="A0A6B0YMT4"/>
<dbReference type="GO" id="GO:0046872">
    <property type="term" value="F:metal ion binding"/>
    <property type="evidence" value="ECO:0007669"/>
    <property type="project" value="UniProtKB-KW"/>
</dbReference>
<dbReference type="GO" id="GO:0032196">
    <property type="term" value="P:transposition"/>
    <property type="evidence" value="ECO:0007669"/>
    <property type="project" value="UniProtKB-KW"/>
</dbReference>
<dbReference type="Pfam" id="PF07282">
    <property type="entry name" value="Cas12f1-like_TNB"/>
    <property type="match status" value="1"/>
</dbReference>
<evidence type="ECO:0000256" key="2">
    <source>
        <dbReference type="ARBA" id="ARBA00011044"/>
    </source>
</evidence>
<dbReference type="InterPro" id="IPR001959">
    <property type="entry name" value="Transposase"/>
</dbReference>
<feature type="domain" description="Transposase putative helix-turn-helix" evidence="10">
    <location>
        <begin position="7"/>
        <end position="48"/>
    </location>
</feature>
<comment type="caution">
    <text evidence="11">The sequence shown here is derived from an EMBL/GenBank/DDBJ whole genome shotgun (WGS) entry which is preliminary data.</text>
</comment>
<keyword evidence="3" id="KW-0815">Transposition</keyword>
<dbReference type="PANTHER" id="PTHR30405:SF25">
    <property type="entry name" value="RNA-GUIDED DNA ENDONUCLEASE INSQ-RELATED"/>
    <property type="match status" value="1"/>
</dbReference>